<evidence type="ECO:0000313" key="4">
    <source>
        <dbReference type="Proteomes" id="UP001367676"/>
    </source>
</evidence>
<comment type="caution">
    <text evidence="3">The sequence shown here is derived from an EMBL/GenBank/DDBJ whole genome shotgun (WGS) entry which is preliminary data.</text>
</comment>
<feature type="domain" description="Fibronectin type-III" evidence="2">
    <location>
        <begin position="73"/>
        <end position="173"/>
    </location>
</feature>
<evidence type="ECO:0000256" key="1">
    <source>
        <dbReference type="ARBA" id="ARBA00022441"/>
    </source>
</evidence>
<proteinExistence type="predicted"/>
<name>A0AAN9TEP3_9HEMI</name>
<sequence length="292" mass="32388">MTECIKVKEEPINDFEDALRTLASAAVAQDALPQSELQLLNEFATDSMHQNRIPSNTTELHLALTVKQESDSKEAHVHESNPSLATMTEISVSEPPWFDVGYVRNAPFAVQDFYFSVTSIDHSSDTSECLPNYAGLNKHALLPGTAYKFRVAAVNACGIGEWSDVVAFKTCSPGYPGAPRLLQILRMSEGAMVKWDAPLLRYGKIVEYSLCLAIKNRASGDGNANNMQLRDFHFVRVYCGIENCAFVENSSLEAAYIDRRHKPAILFRIAARNEKGYGPATQVKWLQESGFC</sequence>
<dbReference type="EMBL" id="JBBCAQ010000023">
    <property type="protein sequence ID" value="KAK7588101.1"/>
    <property type="molecule type" value="Genomic_DNA"/>
</dbReference>
<organism evidence="3 4">
    <name type="scientific">Parthenolecanium corni</name>
    <dbReference type="NCBI Taxonomy" id="536013"/>
    <lineage>
        <taxon>Eukaryota</taxon>
        <taxon>Metazoa</taxon>
        <taxon>Ecdysozoa</taxon>
        <taxon>Arthropoda</taxon>
        <taxon>Hexapoda</taxon>
        <taxon>Insecta</taxon>
        <taxon>Pterygota</taxon>
        <taxon>Neoptera</taxon>
        <taxon>Paraneoptera</taxon>
        <taxon>Hemiptera</taxon>
        <taxon>Sternorrhyncha</taxon>
        <taxon>Coccoidea</taxon>
        <taxon>Coccidae</taxon>
        <taxon>Parthenolecanium</taxon>
    </lineage>
</organism>
<dbReference type="SMART" id="SM00060">
    <property type="entry name" value="FN3"/>
    <property type="match status" value="2"/>
</dbReference>
<protein>
    <recommendedName>
        <fullName evidence="2">Fibronectin type-III domain-containing protein</fullName>
    </recommendedName>
</protein>
<evidence type="ECO:0000259" key="2">
    <source>
        <dbReference type="PROSITE" id="PS50853"/>
    </source>
</evidence>
<dbReference type="InterPro" id="IPR036116">
    <property type="entry name" value="FN3_sf"/>
</dbReference>
<accession>A0AAN9TEP3</accession>
<dbReference type="SUPFAM" id="SSF49265">
    <property type="entry name" value="Fibronectin type III"/>
    <property type="match status" value="1"/>
</dbReference>
<dbReference type="InterPro" id="IPR003961">
    <property type="entry name" value="FN3_dom"/>
</dbReference>
<evidence type="ECO:0000313" key="3">
    <source>
        <dbReference type="EMBL" id="KAK7588101.1"/>
    </source>
</evidence>
<dbReference type="Gene3D" id="2.60.40.10">
    <property type="entry name" value="Immunoglobulins"/>
    <property type="match status" value="2"/>
</dbReference>
<dbReference type="InterPro" id="IPR043536">
    <property type="entry name" value="HCF1/2"/>
</dbReference>
<dbReference type="PANTHER" id="PTHR46003:SF2">
    <property type="entry name" value="HOST CELL FACTOR 2"/>
    <property type="match status" value="1"/>
</dbReference>
<dbReference type="AlphaFoldDB" id="A0AAN9TEP3"/>
<dbReference type="PANTHER" id="PTHR46003">
    <property type="entry name" value="HOST CELL FACTOR"/>
    <property type="match status" value="1"/>
</dbReference>
<keyword evidence="1" id="KW-0880">Kelch repeat</keyword>
<dbReference type="GO" id="GO:0003713">
    <property type="term" value="F:transcription coactivator activity"/>
    <property type="evidence" value="ECO:0007669"/>
    <property type="project" value="TreeGrafter"/>
</dbReference>
<dbReference type="GO" id="GO:0006338">
    <property type="term" value="P:chromatin remodeling"/>
    <property type="evidence" value="ECO:0007669"/>
    <property type="project" value="TreeGrafter"/>
</dbReference>
<dbReference type="Proteomes" id="UP001367676">
    <property type="component" value="Unassembled WGS sequence"/>
</dbReference>
<keyword evidence="4" id="KW-1185">Reference proteome</keyword>
<gene>
    <name evidence="3" type="ORF">V9T40_005346</name>
</gene>
<dbReference type="PROSITE" id="PS50853">
    <property type="entry name" value="FN3"/>
    <property type="match status" value="1"/>
</dbReference>
<dbReference type="InterPro" id="IPR013783">
    <property type="entry name" value="Ig-like_fold"/>
</dbReference>
<dbReference type="CDD" id="cd00063">
    <property type="entry name" value="FN3"/>
    <property type="match status" value="1"/>
</dbReference>
<reference evidence="3 4" key="1">
    <citation type="submission" date="2024-03" db="EMBL/GenBank/DDBJ databases">
        <title>Adaptation during the transition from Ophiocordyceps entomopathogen to insect associate is accompanied by gene loss and intensified selection.</title>
        <authorList>
            <person name="Ward C.M."/>
            <person name="Onetto C.A."/>
            <person name="Borneman A.R."/>
        </authorList>
    </citation>
    <scope>NUCLEOTIDE SEQUENCE [LARGE SCALE GENOMIC DNA]</scope>
    <source>
        <strain evidence="3">AWRI1</strain>
        <tissue evidence="3">Single Adult Female</tissue>
    </source>
</reference>
<dbReference type="GO" id="GO:0035097">
    <property type="term" value="C:histone methyltransferase complex"/>
    <property type="evidence" value="ECO:0007669"/>
    <property type="project" value="TreeGrafter"/>
</dbReference>